<dbReference type="NCBIfam" id="NF009538">
    <property type="entry name" value="PRK12904.1"/>
    <property type="match status" value="1"/>
</dbReference>
<feature type="domain" description="SecA family profile" evidence="20">
    <location>
        <begin position="2"/>
        <end position="645"/>
    </location>
</feature>
<sequence>MMSLLKLVFGDLNEKEVKKISKRVDAIEALEPKYQAMDEETLKAQTQVLRDRLQNGETLDDILYDAFAVVREAAKRVLGLRAFKVQLLGGIVLHQGRIAEMKTGEGKTLVATFPVYLNALEGKGVHVVTVNDYLAQRDMAWMGKVYRYLGLTIGCVVHGVEGEERKNAYLADVTYGTNNEFGFDYLRDNMVMNQERLMQRPLNFGIVDEVDSILVDEARTPLIISGESAKSTDMYRVADMFAKTLNAEEDFVTDEKAKSINLTDGLVVDKYGQQEEGSENRNGVAKAEKYFGLDNLSDPKNMEYLHHINQAIRARFLMRRDVDYIVKDGEVIIVDEFTGRLMYGRRYSNGLHQAIEAKEGIEVRKESQTLATITLQNYFRMYKKLAGMTGTAKTEEEEFRHIYNMDVVVVPTNRPIQRQDLDDGIYKNLNGKFNAVIEDIEAKHSEGRPVLVGTISIETSEYIAGLLKKRGIRHEILNAKQHEREAEIVAQAGRLGAVTIATNMAGRGTDIMLGGNPEFMAKRELTKKGYDEFVVNSVTSPVLPDVPDIEEAKALYDELYAKFKITTDEESDKVKAAGGLHIIGTERHESRRIDNQLRGRAGRQGDPGSSQFYISFEDDLMRLFVSDRAKSIVESLGMEEDMQLENKMLSKAIENAQKKVEGRNFGIRKHVLQYDDVMNKQREIIYGERNRVLHGDNIKENIVSMIDKVIERAIPMYTDGYKYPEEWDLEGLFTYLAAIFLPKGDVVIDNIETMTVEKLHEILSEKAQELYAVKETEIGPERMREVERAILLRVVDMHWIDHIDAMDDLKQGIGLRAIGQQDPVIAYKMEGFEMFDEMIANIQQETIKALFHATLQTDTERKRVAVITGTSGGDQAQSGGKKPFKADKKVGRNDPCPCGSGKKYKKCHGMYPDANE</sequence>
<dbReference type="InterPro" id="IPR036266">
    <property type="entry name" value="SecA_Wing/Scaffold_sf"/>
</dbReference>
<keyword evidence="22" id="KW-1185">Reference proteome</keyword>
<evidence type="ECO:0000256" key="2">
    <source>
        <dbReference type="ARBA" id="ARBA00004170"/>
    </source>
</evidence>
<feature type="domain" description="Helicase ATP-binding" evidence="18">
    <location>
        <begin position="88"/>
        <end position="226"/>
    </location>
</feature>
<evidence type="ECO:0000256" key="4">
    <source>
        <dbReference type="ARBA" id="ARBA00022448"/>
    </source>
</evidence>
<feature type="binding site" evidence="15">
    <location>
        <position position="510"/>
    </location>
    <ligand>
        <name>ATP</name>
        <dbReference type="ChEBI" id="CHEBI:30616"/>
    </ligand>
</feature>
<evidence type="ECO:0000256" key="5">
    <source>
        <dbReference type="ARBA" id="ARBA00022475"/>
    </source>
</evidence>
<comment type="subcellular location">
    <subcellularLocation>
        <location evidence="15">Cell membrane</location>
        <topology evidence="15">Peripheral membrane protein</topology>
        <orientation evidence="15">Cytoplasmic side</orientation>
    </subcellularLocation>
    <subcellularLocation>
        <location evidence="15">Cytoplasm</location>
    </subcellularLocation>
    <subcellularLocation>
        <location evidence="2">Membrane</location>
        <topology evidence="2">Peripheral membrane protein</topology>
    </subcellularLocation>
    <text evidence="15">Distribution is 50-50.</text>
</comment>
<dbReference type="PANTHER" id="PTHR30612">
    <property type="entry name" value="SECA INNER MEMBRANE COMPONENT OF SEC PROTEIN SECRETION SYSTEM"/>
    <property type="match status" value="1"/>
</dbReference>
<name>A0ABS5PL56_9FIRM</name>
<dbReference type="PROSITE" id="PS51194">
    <property type="entry name" value="HELICASE_CTER"/>
    <property type="match status" value="1"/>
</dbReference>
<evidence type="ECO:0000256" key="15">
    <source>
        <dbReference type="HAMAP-Rule" id="MF_01382"/>
    </source>
</evidence>
<proteinExistence type="inferred from homology"/>
<keyword evidence="12 15" id="KW-1278">Translocase</keyword>
<accession>A0ABS5PL56</accession>
<dbReference type="HAMAP" id="MF_01382">
    <property type="entry name" value="SecA"/>
    <property type="match status" value="1"/>
</dbReference>
<dbReference type="SUPFAM" id="SSF52540">
    <property type="entry name" value="P-loop containing nucleoside triphosphate hydrolases"/>
    <property type="match status" value="2"/>
</dbReference>
<dbReference type="RefSeq" id="WP_213235662.1">
    <property type="nucleotide sequence ID" value="NZ_JAHBCL010000005.1"/>
</dbReference>
<keyword evidence="10 15" id="KW-0067">ATP-binding</keyword>
<evidence type="ECO:0000256" key="12">
    <source>
        <dbReference type="ARBA" id="ARBA00022967"/>
    </source>
</evidence>
<dbReference type="Pfam" id="PF01043">
    <property type="entry name" value="SecA_PP_bind"/>
    <property type="match status" value="1"/>
</dbReference>
<dbReference type="SMART" id="SM00957">
    <property type="entry name" value="SecA_DEAD"/>
    <property type="match status" value="1"/>
</dbReference>
<comment type="cofactor">
    <cofactor evidence="1">
        <name>Zn(2+)</name>
        <dbReference type="ChEBI" id="CHEBI:29105"/>
    </cofactor>
</comment>
<comment type="caution">
    <text evidence="21">The sequence shown here is derived from an EMBL/GenBank/DDBJ whole genome shotgun (WGS) entry which is preliminary data.</text>
</comment>
<dbReference type="SUPFAM" id="SSF81886">
    <property type="entry name" value="Helical scaffold and wing domains of SecA"/>
    <property type="match status" value="1"/>
</dbReference>
<dbReference type="InterPro" id="IPR001650">
    <property type="entry name" value="Helicase_C-like"/>
</dbReference>
<dbReference type="EMBL" id="JAHBCL010000005">
    <property type="protein sequence ID" value="MBS7525776.1"/>
    <property type="molecule type" value="Genomic_DNA"/>
</dbReference>
<dbReference type="InterPro" id="IPR011116">
    <property type="entry name" value="SecA_Wing/Scaffold"/>
</dbReference>
<evidence type="ECO:0000256" key="11">
    <source>
        <dbReference type="ARBA" id="ARBA00022927"/>
    </source>
</evidence>
<feature type="domain" description="Helicase C-terminal" evidence="19">
    <location>
        <begin position="432"/>
        <end position="661"/>
    </location>
</feature>
<dbReference type="Gene3D" id="3.40.50.300">
    <property type="entry name" value="P-loop containing nucleotide triphosphate hydrolases"/>
    <property type="match status" value="2"/>
</dbReference>
<dbReference type="PROSITE" id="PS01312">
    <property type="entry name" value="SECA"/>
    <property type="match status" value="1"/>
</dbReference>
<keyword evidence="9" id="KW-0862">Zinc</keyword>
<gene>
    <name evidence="15 21" type="primary">secA</name>
    <name evidence="21" type="ORF">KHM83_03690</name>
</gene>
<keyword evidence="4 15" id="KW-0813">Transport</keyword>
<evidence type="ECO:0000313" key="22">
    <source>
        <dbReference type="Proteomes" id="UP000746471"/>
    </source>
</evidence>
<dbReference type="InterPro" id="IPR027417">
    <property type="entry name" value="P-loop_NTPase"/>
</dbReference>
<dbReference type="InterPro" id="IPR044722">
    <property type="entry name" value="SecA_SF2_C"/>
</dbReference>
<dbReference type="InterPro" id="IPR004027">
    <property type="entry name" value="SEC_C_motif"/>
</dbReference>
<dbReference type="SUPFAM" id="SSF81767">
    <property type="entry name" value="Pre-protein crosslinking domain of SecA"/>
    <property type="match status" value="1"/>
</dbReference>
<evidence type="ECO:0000313" key="21">
    <source>
        <dbReference type="EMBL" id="MBS7525776.1"/>
    </source>
</evidence>
<dbReference type="Pfam" id="PF07517">
    <property type="entry name" value="SecA_DEAD"/>
    <property type="match status" value="1"/>
</dbReference>
<evidence type="ECO:0000256" key="16">
    <source>
        <dbReference type="RuleBase" id="RU003874"/>
    </source>
</evidence>
<evidence type="ECO:0000259" key="20">
    <source>
        <dbReference type="PROSITE" id="PS51196"/>
    </source>
</evidence>
<dbReference type="Gene3D" id="3.90.1440.10">
    <property type="entry name" value="SecA, preprotein cross-linking domain"/>
    <property type="match status" value="1"/>
</dbReference>
<dbReference type="InterPro" id="IPR014018">
    <property type="entry name" value="SecA_motor_DEAD"/>
</dbReference>
<dbReference type="InterPro" id="IPR000185">
    <property type="entry name" value="SecA"/>
</dbReference>
<dbReference type="EC" id="7.4.2.8" evidence="15"/>
<comment type="catalytic activity">
    <reaction evidence="15">
        <text>ATP + H2O + cellular proteinSide 1 = ADP + phosphate + cellular proteinSide 2.</text>
        <dbReference type="EC" id="7.4.2.8"/>
    </reaction>
</comment>
<evidence type="ECO:0000256" key="6">
    <source>
        <dbReference type="ARBA" id="ARBA00022490"/>
    </source>
</evidence>
<dbReference type="PANTHER" id="PTHR30612:SF0">
    <property type="entry name" value="CHLOROPLAST PROTEIN-TRANSPORTING ATPASE"/>
    <property type="match status" value="1"/>
</dbReference>
<dbReference type="PRINTS" id="PR00906">
    <property type="entry name" value="SECA"/>
</dbReference>
<evidence type="ECO:0000256" key="1">
    <source>
        <dbReference type="ARBA" id="ARBA00001947"/>
    </source>
</evidence>
<keyword evidence="13 15" id="KW-0811">Translocation</keyword>
<reference evidence="21 22" key="1">
    <citation type="submission" date="2021-05" db="EMBL/GenBank/DDBJ databases">
        <title>Fusibacter ferrireducens sp. nov., an anaerobic, sulfur- and Fe-reducing bacterium isolated from the mangrove sediment.</title>
        <authorList>
            <person name="Qiu D."/>
        </authorList>
    </citation>
    <scope>NUCLEOTIDE SEQUENCE [LARGE SCALE GENOMIC DNA]</scope>
    <source>
        <strain evidence="21 22">DSM 12116</strain>
    </source>
</reference>
<comment type="subunit">
    <text evidence="15">Monomer and homodimer. Part of the essential Sec protein translocation apparatus which comprises SecA, SecYEG and auxiliary proteins SecDF. Other proteins may also be involved.</text>
</comment>
<protein>
    <recommendedName>
        <fullName evidence="15 16">Protein translocase subunit SecA</fullName>
        <ecNumber evidence="15">7.4.2.8</ecNumber>
    </recommendedName>
</protein>
<feature type="binding site" evidence="15">
    <location>
        <position position="86"/>
    </location>
    <ligand>
        <name>ATP</name>
        <dbReference type="ChEBI" id="CHEBI:30616"/>
    </ligand>
</feature>
<evidence type="ECO:0000256" key="10">
    <source>
        <dbReference type="ARBA" id="ARBA00022840"/>
    </source>
</evidence>
<evidence type="ECO:0000256" key="9">
    <source>
        <dbReference type="ARBA" id="ARBA00022833"/>
    </source>
</evidence>
<evidence type="ECO:0000259" key="19">
    <source>
        <dbReference type="PROSITE" id="PS51194"/>
    </source>
</evidence>
<dbReference type="InterPro" id="IPR036670">
    <property type="entry name" value="SecA_X-link_sf"/>
</dbReference>
<dbReference type="PROSITE" id="PS51192">
    <property type="entry name" value="HELICASE_ATP_BIND_1"/>
    <property type="match status" value="1"/>
</dbReference>
<dbReference type="Pfam" id="PF02810">
    <property type="entry name" value="SEC-C"/>
    <property type="match status" value="1"/>
</dbReference>
<dbReference type="Proteomes" id="UP000746471">
    <property type="component" value="Unassembled WGS sequence"/>
</dbReference>
<comment type="similarity">
    <text evidence="3 15 16">Belongs to the SecA family.</text>
</comment>
<keyword evidence="5 15" id="KW-1003">Cell membrane</keyword>
<feature type="binding site" evidence="15">
    <location>
        <begin position="104"/>
        <end position="108"/>
    </location>
    <ligand>
        <name>ATP</name>
        <dbReference type="ChEBI" id="CHEBI:30616"/>
    </ligand>
</feature>
<dbReference type="Gene3D" id="1.10.3060.10">
    <property type="entry name" value="Helical scaffold and wing domains of SecA"/>
    <property type="match status" value="1"/>
</dbReference>
<keyword evidence="8 15" id="KW-0547">Nucleotide-binding</keyword>
<dbReference type="InterPro" id="IPR014001">
    <property type="entry name" value="Helicase_ATP-bd"/>
</dbReference>
<keyword evidence="7" id="KW-0479">Metal-binding</keyword>
<evidence type="ECO:0000256" key="3">
    <source>
        <dbReference type="ARBA" id="ARBA00007650"/>
    </source>
</evidence>
<evidence type="ECO:0000259" key="18">
    <source>
        <dbReference type="PROSITE" id="PS51192"/>
    </source>
</evidence>
<keyword evidence="6 15" id="KW-0963">Cytoplasm</keyword>
<dbReference type="CDD" id="cd18803">
    <property type="entry name" value="SF2_C_secA"/>
    <property type="match status" value="1"/>
</dbReference>
<evidence type="ECO:0000256" key="8">
    <source>
        <dbReference type="ARBA" id="ARBA00022741"/>
    </source>
</evidence>
<dbReference type="Pfam" id="PF07516">
    <property type="entry name" value="SecA_SW"/>
    <property type="match status" value="1"/>
</dbReference>
<dbReference type="Pfam" id="PF21090">
    <property type="entry name" value="P-loop_SecA"/>
    <property type="match status" value="1"/>
</dbReference>
<evidence type="ECO:0000256" key="14">
    <source>
        <dbReference type="ARBA" id="ARBA00023136"/>
    </source>
</evidence>
<feature type="region of interest" description="Disordered" evidence="17">
    <location>
        <begin position="870"/>
        <end position="904"/>
    </location>
</feature>
<dbReference type="CDD" id="cd17928">
    <property type="entry name" value="DEXDc_SecA"/>
    <property type="match status" value="1"/>
</dbReference>
<evidence type="ECO:0000256" key="17">
    <source>
        <dbReference type="SAM" id="MobiDB-lite"/>
    </source>
</evidence>
<dbReference type="NCBIfam" id="TIGR00963">
    <property type="entry name" value="secA"/>
    <property type="match status" value="1"/>
</dbReference>
<dbReference type="InterPro" id="IPR020937">
    <property type="entry name" value="SecA_CS"/>
</dbReference>
<keyword evidence="11 15" id="KW-0653">Protein transport</keyword>
<evidence type="ECO:0000256" key="13">
    <source>
        <dbReference type="ARBA" id="ARBA00023010"/>
    </source>
</evidence>
<dbReference type="SMART" id="SM00958">
    <property type="entry name" value="SecA_PP_bind"/>
    <property type="match status" value="1"/>
</dbReference>
<organism evidence="21 22">
    <name type="scientific">Fusibacter paucivorans</name>
    <dbReference type="NCBI Taxonomy" id="76009"/>
    <lineage>
        <taxon>Bacteria</taxon>
        <taxon>Bacillati</taxon>
        <taxon>Bacillota</taxon>
        <taxon>Clostridia</taxon>
        <taxon>Eubacteriales</taxon>
        <taxon>Eubacteriales Family XII. Incertae Sedis</taxon>
        <taxon>Fusibacter</taxon>
    </lineage>
</organism>
<dbReference type="InterPro" id="IPR011115">
    <property type="entry name" value="SecA_DEAD"/>
</dbReference>
<evidence type="ECO:0000256" key="7">
    <source>
        <dbReference type="ARBA" id="ARBA00022723"/>
    </source>
</evidence>
<dbReference type="InterPro" id="IPR011130">
    <property type="entry name" value="SecA_preprotein_X-link_dom"/>
</dbReference>
<dbReference type="PROSITE" id="PS51196">
    <property type="entry name" value="SECA_MOTOR_DEAD"/>
    <property type="match status" value="1"/>
</dbReference>
<keyword evidence="14 15" id="KW-0472">Membrane</keyword>
<comment type="function">
    <text evidence="15">Part of the Sec protein translocase complex. Interacts with the SecYEG preprotein conducting channel. Has a central role in coupling the hydrolysis of ATP to the transfer of proteins into and across the cell membrane, serving as an ATP-driven molecular motor driving the stepwise translocation of polypeptide chains across the membrane.</text>
</comment>